<keyword evidence="4" id="KW-1185">Reference proteome</keyword>
<dbReference type="SUPFAM" id="SSF63748">
    <property type="entry name" value="Tudor/PWWP/MBT"/>
    <property type="match status" value="1"/>
</dbReference>
<dbReference type="Pfam" id="PF00855">
    <property type="entry name" value="PWWP"/>
    <property type="match status" value="1"/>
</dbReference>
<organism evidence="3 4">
    <name type="scientific">Acaromyces ingoldii</name>
    <dbReference type="NCBI Taxonomy" id="215250"/>
    <lineage>
        <taxon>Eukaryota</taxon>
        <taxon>Fungi</taxon>
        <taxon>Dikarya</taxon>
        <taxon>Basidiomycota</taxon>
        <taxon>Ustilaginomycotina</taxon>
        <taxon>Exobasidiomycetes</taxon>
        <taxon>Exobasidiales</taxon>
        <taxon>Cryptobasidiaceae</taxon>
        <taxon>Acaromyces</taxon>
    </lineage>
</organism>
<sequence>MAKEGGSKSSRFSPDDVVLGKVKGYPSWPAIVVDAANVPKSVVKQKTPGTVIVRFFPDADYSFNKPSELRLLDKREIDAYLGDPPKKGSDKLIKAYKIAQNPAEWNDEQNEIVREAEEDAEEQQDELEGDDGEEEEAEVVEEKKKSSNSKNGNKKKAPPSTENSSDIKKRKLGNGEAKSTATPSKEDPNTSVGDVTVDAEGDGEEKDPNFDRLHAIRHALQRAFVRGPIDSDSMPAYSQTLTEAEKFDGINARILVQTKVHKVLKKMLQLEKGAIPRDVEFKISERSKVLLDKWQEVIAGAKKPEAEGTAAGTDA</sequence>
<dbReference type="STRING" id="215250.A0A316YQ71"/>
<evidence type="ECO:0000259" key="2">
    <source>
        <dbReference type="PROSITE" id="PS50812"/>
    </source>
</evidence>
<dbReference type="PROSITE" id="PS50812">
    <property type="entry name" value="PWWP"/>
    <property type="match status" value="1"/>
</dbReference>
<feature type="compositionally biased region" description="Acidic residues" evidence="1">
    <location>
        <begin position="105"/>
        <end position="139"/>
    </location>
</feature>
<dbReference type="CDD" id="cd05840">
    <property type="entry name" value="PWWP_ScIOC4-like"/>
    <property type="match status" value="1"/>
</dbReference>
<dbReference type="RefSeq" id="XP_025378162.1">
    <property type="nucleotide sequence ID" value="XM_025523585.1"/>
</dbReference>
<feature type="region of interest" description="Disordered" evidence="1">
    <location>
        <begin position="99"/>
        <end position="209"/>
    </location>
</feature>
<dbReference type="FunCoup" id="A0A316YQ71">
    <property type="interactions" value="140"/>
</dbReference>
<dbReference type="SMART" id="SM00293">
    <property type="entry name" value="PWWP"/>
    <property type="match status" value="1"/>
</dbReference>
<reference evidence="3 4" key="1">
    <citation type="journal article" date="2018" name="Mol. Biol. Evol.">
        <title>Broad Genomic Sampling Reveals a Smut Pathogenic Ancestry of the Fungal Clade Ustilaginomycotina.</title>
        <authorList>
            <person name="Kijpornyongpan T."/>
            <person name="Mondo S.J."/>
            <person name="Barry K."/>
            <person name="Sandor L."/>
            <person name="Lee J."/>
            <person name="Lipzen A."/>
            <person name="Pangilinan J."/>
            <person name="LaButti K."/>
            <person name="Hainaut M."/>
            <person name="Henrissat B."/>
            <person name="Grigoriev I.V."/>
            <person name="Spatafora J.W."/>
            <person name="Aime M.C."/>
        </authorList>
    </citation>
    <scope>NUCLEOTIDE SEQUENCE [LARGE SCALE GENOMIC DNA]</scope>
    <source>
        <strain evidence="3 4">MCA 4198</strain>
    </source>
</reference>
<feature type="domain" description="PWWP" evidence="2">
    <location>
        <begin position="14"/>
        <end position="63"/>
    </location>
</feature>
<gene>
    <name evidence="3" type="ORF">FA10DRAFT_279958</name>
</gene>
<dbReference type="Gene3D" id="2.30.30.140">
    <property type="match status" value="1"/>
</dbReference>
<dbReference type="InParanoid" id="A0A316YQ71"/>
<dbReference type="InterPro" id="IPR000313">
    <property type="entry name" value="PWWP_dom"/>
</dbReference>
<feature type="compositionally biased region" description="Polar residues" evidence="1">
    <location>
        <begin position="177"/>
        <end position="193"/>
    </location>
</feature>
<evidence type="ECO:0000313" key="3">
    <source>
        <dbReference type="EMBL" id="PWN90964.1"/>
    </source>
</evidence>
<dbReference type="Proteomes" id="UP000245768">
    <property type="component" value="Unassembled WGS sequence"/>
</dbReference>
<proteinExistence type="predicted"/>
<dbReference type="InterPro" id="IPR035503">
    <property type="entry name" value="IOC4-like_PWWP"/>
</dbReference>
<dbReference type="AlphaFoldDB" id="A0A316YQ71"/>
<evidence type="ECO:0000313" key="4">
    <source>
        <dbReference type="Proteomes" id="UP000245768"/>
    </source>
</evidence>
<dbReference type="OrthoDB" id="62853at2759"/>
<accession>A0A316YQ71</accession>
<evidence type="ECO:0000256" key="1">
    <source>
        <dbReference type="SAM" id="MobiDB-lite"/>
    </source>
</evidence>
<name>A0A316YQ71_9BASI</name>
<dbReference type="GeneID" id="37045501"/>
<protein>
    <submittedName>
        <fullName evidence="3">Tudor/PWWP/MBT</fullName>
    </submittedName>
</protein>
<dbReference type="EMBL" id="KZ819636">
    <property type="protein sequence ID" value="PWN90964.1"/>
    <property type="molecule type" value="Genomic_DNA"/>
</dbReference>